<dbReference type="InterPro" id="IPR004826">
    <property type="entry name" value="bZIP_Maf"/>
</dbReference>
<dbReference type="GO" id="GO:0000981">
    <property type="term" value="F:DNA-binding transcription factor activity, RNA polymerase II-specific"/>
    <property type="evidence" value="ECO:0007669"/>
    <property type="project" value="TreeGrafter"/>
</dbReference>
<dbReference type="SUPFAM" id="SSF57959">
    <property type="entry name" value="Leucine zipper domain"/>
    <property type="match status" value="1"/>
</dbReference>
<evidence type="ECO:0000259" key="9">
    <source>
        <dbReference type="PROSITE" id="PS50217"/>
    </source>
</evidence>
<evidence type="ECO:0000256" key="5">
    <source>
        <dbReference type="ARBA" id="ARBA00023125"/>
    </source>
</evidence>
<gene>
    <name evidence="10" type="primary">MAFG</name>
    <name evidence="10" type="ORF">BLAG_LOCUS25314</name>
</gene>
<comment type="similarity">
    <text evidence="2">Belongs to the bZIP family. Maf subfamily.</text>
</comment>
<keyword evidence="8" id="KW-0175">Coiled coil</keyword>
<dbReference type="GO" id="GO:0000978">
    <property type="term" value="F:RNA polymerase II cis-regulatory region sequence-specific DNA binding"/>
    <property type="evidence" value="ECO:0007669"/>
    <property type="project" value="TreeGrafter"/>
</dbReference>
<sequence>MNDLRKASSTIQTEPLSLKIKKEPEDDLELSPNNGLHLSDMELVQLTVRELNRRLRGLSKEEIMRLKQRRRTLKNRGYAASCRTKRLTQKEELERQQHVLKSEVDKLTRENTEMRIELRAMRTKYEALQNFATTLQKSNGNIQAAVALLHSNHRDMEVDIREQEHPSDLRIKQDRD</sequence>
<feature type="coiled-coil region" evidence="8">
    <location>
        <begin position="90"/>
        <end position="124"/>
    </location>
</feature>
<dbReference type="SMART" id="SM00338">
    <property type="entry name" value="BRLZ"/>
    <property type="match status" value="1"/>
</dbReference>
<evidence type="ECO:0000256" key="4">
    <source>
        <dbReference type="ARBA" id="ARBA00023015"/>
    </source>
</evidence>
<proteinExistence type="inferred from homology"/>
<reference evidence="10" key="1">
    <citation type="submission" date="2022-01" db="EMBL/GenBank/DDBJ databases">
        <authorList>
            <person name="Braso-Vives M."/>
        </authorList>
    </citation>
    <scope>NUCLEOTIDE SEQUENCE</scope>
</reference>
<dbReference type="GO" id="GO:0005634">
    <property type="term" value="C:nucleus"/>
    <property type="evidence" value="ECO:0007669"/>
    <property type="project" value="UniProtKB-SubCell"/>
</dbReference>
<dbReference type="OrthoDB" id="5974330at2759"/>
<evidence type="ECO:0000256" key="2">
    <source>
        <dbReference type="ARBA" id="ARBA00008500"/>
    </source>
</evidence>
<keyword evidence="4" id="KW-0805">Transcription regulation</keyword>
<keyword evidence="6" id="KW-0804">Transcription</keyword>
<dbReference type="InterPro" id="IPR004827">
    <property type="entry name" value="bZIP"/>
</dbReference>
<evidence type="ECO:0000256" key="7">
    <source>
        <dbReference type="ARBA" id="ARBA00023242"/>
    </source>
</evidence>
<accession>A0A8K0AEV0</accession>
<dbReference type="Proteomes" id="UP000838412">
    <property type="component" value="Chromosome 9"/>
</dbReference>
<dbReference type="FunFam" id="1.20.5.170:FF:000011">
    <property type="entry name" value="Transcription factor MafG, putative"/>
    <property type="match status" value="1"/>
</dbReference>
<evidence type="ECO:0000256" key="6">
    <source>
        <dbReference type="ARBA" id="ARBA00023163"/>
    </source>
</evidence>
<evidence type="ECO:0000256" key="8">
    <source>
        <dbReference type="SAM" id="Coils"/>
    </source>
</evidence>
<dbReference type="AlphaFoldDB" id="A0A8K0AEV0"/>
<feature type="domain" description="BZIP" evidence="9">
    <location>
        <begin position="65"/>
        <end position="128"/>
    </location>
</feature>
<dbReference type="Pfam" id="PF03131">
    <property type="entry name" value="bZIP_Maf"/>
    <property type="match status" value="1"/>
</dbReference>
<evidence type="ECO:0000256" key="3">
    <source>
        <dbReference type="ARBA" id="ARBA00022491"/>
    </source>
</evidence>
<organism evidence="10 11">
    <name type="scientific">Branchiostoma lanceolatum</name>
    <name type="common">Common lancelet</name>
    <name type="synonym">Amphioxus lanceolatum</name>
    <dbReference type="NCBI Taxonomy" id="7740"/>
    <lineage>
        <taxon>Eukaryota</taxon>
        <taxon>Metazoa</taxon>
        <taxon>Chordata</taxon>
        <taxon>Cephalochordata</taxon>
        <taxon>Leptocardii</taxon>
        <taxon>Amphioxiformes</taxon>
        <taxon>Branchiostomatidae</taxon>
        <taxon>Branchiostoma</taxon>
    </lineage>
</organism>
<dbReference type="CDD" id="cd14717">
    <property type="entry name" value="bZIP_Maf_small"/>
    <property type="match status" value="1"/>
</dbReference>
<evidence type="ECO:0000256" key="1">
    <source>
        <dbReference type="ARBA" id="ARBA00004123"/>
    </source>
</evidence>
<keyword evidence="7" id="KW-0539">Nucleus</keyword>
<name>A0A8K0AEV0_BRALA</name>
<dbReference type="PANTHER" id="PTHR10129:SF48">
    <property type="entry name" value="MAF-S, ISOFORM B"/>
    <property type="match status" value="1"/>
</dbReference>
<evidence type="ECO:0000313" key="11">
    <source>
        <dbReference type="Proteomes" id="UP000838412"/>
    </source>
</evidence>
<dbReference type="PANTHER" id="PTHR10129">
    <property type="entry name" value="TRANSCRIPTION FACTOR MAF"/>
    <property type="match status" value="1"/>
</dbReference>
<dbReference type="InterPro" id="IPR046347">
    <property type="entry name" value="bZIP_sf"/>
</dbReference>
<dbReference type="Gene3D" id="1.20.5.170">
    <property type="match status" value="1"/>
</dbReference>
<evidence type="ECO:0000313" key="10">
    <source>
        <dbReference type="EMBL" id="CAH1274221.1"/>
    </source>
</evidence>
<keyword evidence="11" id="KW-1185">Reference proteome</keyword>
<protein>
    <submittedName>
        <fullName evidence="10">MAFG protein</fullName>
    </submittedName>
</protein>
<keyword evidence="3" id="KW-0678">Repressor</keyword>
<dbReference type="InterPro" id="IPR024874">
    <property type="entry name" value="Transcription_factor_Maf_fam"/>
</dbReference>
<keyword evidence="5" id="KW-0238">DNA-binding</keyword>
<dbReference type="SUPFAM" id="SSF47454">
    <property type="entry name" value="A DNA-binding domain in eukaryotic transcription factors"/>
    <property type="match status" value="1"/>
</dbReference>
<comment type="subcellular location">
    <subcellularLocation>
        <location evidence="1">Nucleus</location>
    </subcellularLocation>
</comment>
<dbReference type="EMBL" id="OV696694">
    <property type="protein sequence ID" value="CAH1274221.1"/>
    <property type="molecule type" value="Genomic_DNA"/>
</dbReference>
<dbReference type="InterPro" id="IPR008917">
    <property type="entry name" value="TF_DNA-bd_sf"/>
</dbReference>
<dbReference type="PROSITE" id="PS50217">
    <property type="entry name" value="BZIP"/>
    <property type="match status" value="1"/>
</dbReference>